<keyword evidence="1" id="KW-1133">Transmembrane helix</keyword>
<name>A0A1F5KH04_9BACT</name>
<dbReference type="AlphaFoldDB" id="A0A1F5KH04"/>
<keyword evidence="1" id="KW-0472">Membrane</keyword>
<evidence type="ECO:0000256" key="1">
    <source>
        <dbReference type="SAM" id="Phobius"/>
    </source>
</evidence>
<protein>
    <submittedName>
        <fullName evidence="2">Uncharacterized protein</fullName>
    </submittedName>
</protein>
<organism evidence="2 3">
    <name type="scientific">Candidatus Daviesbacteria bacterium RIFCSPHIGHO2_02_FULL_43_12</name>
    <dbReference type="NCBI Taxonomy" id="1797776"/>
    <lineage>
        <taxon>Bacteria</taxon>
        <taxon>Candidatus Daviesiibacteriota</taxon>
    </lineage>
</organism>
<reference evidence="2 3" key="1">
    <citation type="journal article" date="2016" name="Nat. Commun.">
        <title>Thousands of microbial genomes shed light on interconnected biogeochemical processes in an aquifer system.</title>
        <authorList>
            <person name="Anantharaman K."/>
            <person name="Brown C.T."/>
            <person name="Hug L.A."/>
            <person name="Sharon I."/>
            <person name="Castelle C.J."/>
            <person name="Probst A.J."/>
            <person name="Thomas B.C."/>
            <person name="Singh A."/>
            <person name="Wilkins M.J."/>
            <person name="Karaoz U."/>
            <person name="Brodie E.L."/>
            <person name="Williams K.H."/>
            <person name="Hubbard S.S."/>
            <person name="Banfield J.F."/>
        </authorList>
    </citation>
    <scope>NUCLEOTIDE SEQUENCE [LARGE SCALE GENOMIC DNA]</scope>
</reference>
<dbReference type="InterPro" id="IPR043993">
    <property type="entry name" value="T4SS_pilin"/>
</dbReference>
<evidence type="ECO:0000313" key="2">
    <source>
        <dbReference type="EMBL" id="OGE40129.1"/>
    </source>
</evidence>
<dbReference type="Pfam" id="PF18895">
    <property type="entry name" value="T4SS_pilin"/>
    <property type="match status" value="1"/>
</dbReference>
<proteinExistence type="predicted"/>
<sequence>MNNPGPAGLPQFQQLIQRLINISIPLAFVILTVMLVFAGYKFIQSGGDQKQLQAARGTLQWAVFGIGFTALGWVALKTIENFTGVTLTQFCIGFRPYCL</sequence>
<comment type="caution">
    <text evidence="2">The sequence shown here is derived from an EMBL/GenBank/DDBJ whole genome shotgun (WGS) entry which is preliminary data.</text>
</comment>
<feature type="transmembrane region" description="Helical" evidence="1">
    <location>
        <begin position="20"/>
        <end position="40"/>
    </location>
</feature>
<dbReference type="EMBL" id="MFDD01000014">
    <property type="protein sequence ID" value="OGE40129.1"/>
    <property type="molecule type" value="Genomic_DNA"/>
</dbReference>
<keyword evidence="1" id="KW-0812">Transmembrane</keyword>
<evidence type="ECO:0000313" key="3">
    <source>
        <dbReference type="Proteomes" id="UP000177328"/>
    </source>
</evidence>
<gene>
    <name evidence="2" type="ORF">A3D25_04995</name>
</gene>
<feature type="transmembrane region" description="Helical" evidence="1">
    <location>
        <begin position="61"/>
        <end position="79"/>
    </location>
</feature>
<dbReference type="Proteomes" id="UP000177328">
    <property type="component" value="Unassembled WGS sequence"/>
</dbReference>
<accession>A0A1F5KH04</accession>